<dbReference type="OrthoDB" id="7452563at2"/>
<reference evidence="3 4" key="1">
    <citation type="submission" date="2019-03" db="EMBL/GenBank/DDBJ databases">
        <title>Genomic Encyclopedia of Type Strains, Phase IV (KMG-IV): sequencing the most valuable type-strain genomes for metagenomic binning, comparative biology and taxonomic classification.</title>
        <authorList>
            <person name="Goeker M."/>
        </authorList>
    </citation>
    <scope>NUCLEOTIDE SEQUENCE [LARGE SCALE GENOMIC DNA]</scope>
    <source>
        <strain evidence="3 4">DSM 102969</strain>
    </source>
</reference>
<evidence type="ECO:0000256" key="1">
    <source>
        <dbReference type="SAM" id="MobiDB-lite"/>
    </source>
</evidence>
<keyword evidence="2" id="KW-0732">Signal</keyword>
<name>A0A4R6RAL2_9HYPH</name>
<feature type="chain" id="PRO_5021020828" evidence="2">
    <location>
        <begin position="25"/>
        <end position="168"/>
    </location>
</feature>
<dbReference type="Proteomes" id="UP000294547">
    <property type="component" value="Unassembled WGS sequence"/>
</dbReference>
<feature type="region of interest" description="Disordered" evidence="1">
    <location>
        <begin position="81"/>
        <end position="139"/>
    </location>
</feature>
<evidence type="ECO:0000313" key="4">
    <source>
        <dbReference type="Proteomes" id="UP000294547"/>
    </source>
</evidence>
<accession>A0A4R6RAL2</accession>
<dbReference type="RefSeq" id="WP_126538915.1">
    <property type="nucleotide sequence ID" value="NZ_BSPM01000007.1"/>
</dbReference>
<feature type="compositionally biased region" description="Low complexity" evidence="1">
    <location>
        <begin position="93"/>
        <end position="106"/>
    </location>
</feature>
<comment type="caution">
    <text evidence="3">The sequence shown here is derived from an EMBL/GenBank/DDBJ whole genome shotgun (WGS) entry which is preliminary data.</text>
</comment>
<sequence length="168" mass="16258">MKKTLATLAAALAVAVAFASVAEAASGRIVRRGQNGAFAAGSVKGNAYARGWGVRKNADGSTSAASGGAFRLDNGAVGGRASTTTVNPDGSVAHRGGFAASGARGSVNSQGGFTRNADGTVSGGRDTNVTAANGNGYSGSTTYDSTNGLSHSGSCHDASGAAIACPTR</sequence>
<feature type="compositionally biased region" description="Polar residues" evidence="1">
    <location>
        <begin position="107"/>
        <end position="139"/>
    </location>
</feature>
<proteinExistence type="predicted"/>
<feature type="signal peptide" evidence="2">
    <location>
        <begin position="1"/>
        <end position="24"/>
    </location>
</feature>
<keyword evidence="4" id="KW-1185">Reference proteome</keyword>
<gene>
    <name evidence="3" type="ORF">EDD54_3947</name>
</gene>
<organism evidence="3 4">
    <name type="scientific">Oharaeibacter diazotrophicus</name>
    <dbReference type="NCBI Taxonomy" id="1920512"/>
    <lineage>
        <taxon>Bacteria</taxon>
        <taxon>Pseudomonadati</taxon>
        <taxon>Pseudomonadota</taxon>
        <taxon>Alphaproteobacteria</taxon>
        <taxon>Hyphomicrobiales</taxon>
        <taxon>Pleomorphomonadaceae</taxon>
        <taxon>Oharaeibacter</taxon>
    </lineage>
</organism>
<protein>
    <submittedName>
        <fullName evidence="3">Uncharacterized protein</fullName>
    </submittedName>
</protein>
<evidence type="ECO:0000313" key="3">
    <source>
        <dbReference type="EMBL" id="TDP82677.1"/>
    </source>
</evidence>
<dbReference type="EMBL" id="SNXY01000010">
    <property type="protein sequence ID" value="TDP82677.1"/>
    <property type="molecule type" value="Genomic_DNA"/>
</dbReference>
<dbReference type="AlphaFoldDB" id="A0A4R6RAL2"/>
<evidence type="ECO:0000256" key="2">
    <source>
        <dbReference type="SAM" id="SignalP"/>
    </source>
</evidence>